<dbReference type="EMBL" id="MT143181">
    <property type="protein sequence ID" value="QJA93837.1"/>
    <property type="molecule type" value="Genomic_DNA"/>
</dbReference>
<accession>A0A6M3LF17</accession>
<reference evidence="1" key="1">
    <citation type="submission" date="2020-03" db="EMBL/GenBank/DDBJ databases">
        <title>The deep terrestrial virosphere.</title>
        <authorList>
            <person name="Holmfeldt K."/>
            <person name="Nilsson E."/>
            <person name="Simone D."/>
            <person name="Lopez-Fernandez M."/>
            <person name="Wu X."/>
            <person name="de Brujin I."/>
            <person name="Lundin D."/>
            <person name="Andersson A."/>
            <person name="Bertilsson S."/>
            <person name="Dopson M."/>
        </authorList>
    </citation>
    <scope>NUCLEOTIDE SEQUENCE</scope>
    <source>
        <strain evidence="1">MM415B04100</strain>
    </source>
</reference>
<name>A0A6M3LF17_9ZZZZ</name>
<organism evidence="1">
    <name type="scientific">viral metagenome</name>
    <dbReference type="NCBI Taxonomy" id="1070528"/>
    <lineage>
        <taxon>unclassified sequences</taxon>
        <taxon>metagenomes</taxon>
        <taxon>organismal metagenomes</taxon>
    </lineage>
</organism>
<gene>
    <name evidence="1" type="ORF">MM415B04100_0011</name>
</gene>
<evidence type="ECO:0000313" key="1">
    <source>
        <dbReference type="EMBL" id="QJA93837.1"/>
    </source>
</evidence>
<sequence length="54" mass="6322">MNKKTIFVGKIENYELIPGPETQGFAIFFDKPFDIKLIAEWVGRKTKITFEEQD</sequence>
<proteinExistence type="predicted"/>
<protein>
    <submittedName>
        <fullName evidence="1">Uncharacterized protein</fullName>
    </submittedName>
</protein>
<dbReference type="AlphaFoldDB" id="A0A6M3LF17"/>